<keyword evidence="5" id="KW-1133">Transmembrane helix</keyword>
<name>A0A7U6JHY4_9GAMM</name>
<keyword evidence="5" id="KW-0812">Transmembrane</keyword>
<feature type="chain" id="PRO_5031127540" description="diguanylate cyclase" evidence="6">
    <location>
        <begin position="23"/>
        <end position="579"/>
    </location>
</feature>
<evidence type="ECO:0000256" key="2">
    <source>
        <dbReference type="ARBA" id="ARBA00012528"/>
    </source>
</evidence>
<dbReference type="EMBL" id="AP012273">
    <property type="protein sequence ID" value="BAO44781.1"/>
    <property type="molecule type" value="Genomic_DNA"/>
</dbReference>
<dbReference type="Proteomes" id="UP000031631">
    <property type="component" value="Chromosome"/>
</dbReference>
<feature type="signal peptide" evidence="6">
    <location>
        <begin position="1"/>
        <end position="22"/>
    </location>
</feature>
<dbReference type="Gene3D" id="1.25.40.10">
    <property type="entry name" value="Tetratricopeptide repeat domain"/>
    <property type="match status" value="2"/>
</dbReference>
<dbReference type="SMART" id="SM00028">
    <property type="entry name" value="TPR"/>
    <property type="match status" value="2"/>
</dbReference>
<dbReference type="InterPro" id="IPR011990">
    <property type="entry name" value="TPR-like_helical_dom_sf"/>
</dbReference>
<dbReference type="SUPFAM" id="SSF55073">
    <property type="entry name" value="Nucleotide cyclase"/>
    <property type="match status" value="1"/>
</dbReference>
<feature type="transmembrane region" description="Helical" evidence="5">
    <location>
        <begin position="379"/>
        <end position="398"/>
    </location>
</feature>
<comment type="cofactor">
    <cofactor evidence="1">
        <name>Mg(2+)</name>
        <dbReference type="ChEBI" id="CHEBI:18420"/>
    </cofactor>
</comment>
<dbReference type="AlphaFoldDB" id="A0A7U6JHY4"/>
<dbReference type="InterPro" id="IPR019734">
    <property type="entry name" value="TPR_rpt"/>
</dbReference>
<dbReference type="SMART" id="SM00267">
    <property type="entry name" value="GGDEF"/>
    <property type="match status" value="1"/>
</dbReference>
<keyword evidence="5" id="KW-0472">Membrane</keyword>
<reference evidence="8 9" key="1">
    <citation type="journal article" date="2014" name="PLoS ONE">
        <title>Physiological and genomic features of a novel sulfur-oxidizing gammaproteobacterium belonging to a previously uncultivated symbiotic lineage isolated from a hydrothermal vent.</title>
        <authorList>
            <person name="Nunoura T."/>
            <person name="Takaki Y."/>
            <person name="Kazama H."/>
            <person name="Kakuta J."/>
            <person name="Shimamura S."/>
            <person name="Makita H."/>
            <person name="Hirai M."/>
            <person name="Miyazaki M."/>
            <person name="Takai K."/>
        </authorList>
    </citation>
    <scope>NUCLEOTIDE SEQUENCE [LARGE SCALE GENOMIC DNA]</scope>
    <source>
        <strain evidence="8 9">Hiromi1</strain>
    </source>
</reference>
<dbReference type="InterPro" id="IPR029787">
    <property type="entry name" value="Nucleotide_cyclase"/>
</dbReference>
<evidence type="ECO:0000313" key="8">
    <source>
        <dbReference type="EMBL" id="BAO44781.1"/>
    </source>
</evidence>
<dbReference type="CDD" id="cd01949">
    <property type="entry name" value="GGDEF"/>
    <property type="match status" value="1"/>
</dbReference>
<gene>
    <name evidence="8" type="ORF">TBH_C1866</name>
</gene>
<dbReference type="FunFam" id="3.30.70.270:FF:000001">
    <property type="entry name" value="Diguanylate cyclase domain protein"/>
    <property type="match status" value="1"/>
</dbReference>
<keyword evidence="6" id="KW-0732">Signal</keyword>
<evidence type="ECO:0000259" key="7">
    <source>
        <dbReference type="PROSITE" id="PS50887"/>
    </source>
</evidence>
<evidence type="ECO:0000256" key="5">
    <source>
        <dbReference type="SAM" id="Phobius"/>
    </source>
</evidence>
<dbReference type="KEGG" id="tbn:TBH_C1866"/>
<evidence type="ECO:0000256" key="1">
    <source>
        <dbReference type="ARBA" id="ARBA00001946"/>
    </source>
</evidence>
<dbReference type="PANTHER" id="PTHR45138:SF9">
    <property type="entry name" value="DIGUANYLATE CYCLASE DGCM-RELATED"/>
    <property type="match status" value="1"/>
</dbReference>
<comment type="catalytic activity">
    <reaction evidence="3">
        <text>2 GTP = 3',3'-c-di-GMP + 2 diphosphate</text>
        <dbReference type="Rhea" id="RHEA:24898"/>
        <dbReference type="ChEBI" id="CHEBI:33019"/>
        <dbReference type="ChEBI" id="CHEBI:37565"/>
        <dbReference type="ChEBI" id="CHEBI:58805"/>
        <dbReference type="EC" id="2.7.7.65"/>
    </reaction>
</comment>
<dbReference type="EC" id="2.7.7.65" evidence="2"/>
<dbReference type="SUPFAM" id="SSF48452">
    <property type="entry name" value="TPR-like"/>
    <property type="match status" value="2"/>
</dbReference>
<proteinExistence type="predicted"/>
<evidence type="ECO:0000256" key="3">
    <source>
        <dbReference type="ARBA" id="ARBA00034247"/>
    </source>
</evidence>
<feature type="repeat" description="TPR" evidence="4">
    <location>
        <begin position="220"/>
        <end position="253"/>
    </location>
</feature>
<dbReference type="PROSITE" id="PS50005">
    <property type="entry name" value="TPR"/>
    <property type="match status" value="1"/>
</dbReference>
<dbReference type="Pfam" id="PF13424">
    <property type="entry name" value="TPR_12"/>
    <property type="match status" value="1"/>
</dbReference>
<dbReference type="PROSITE" id="PS50887">
    <property type="entry name" value="GGDEF"/>
    <property type="match status" value="1"/>
</dbReference>
<sequence>MNKYLATLLAIVIFLTGSQALAQSLDELLASADPFGSLPTLKLKKLVEDLEPLESGASVKQQQVIDLFKMRHLAIQGEYEAALALLQKLDTASAPPDIRVRAYTIASSIYHITGDYLLAFQTLNKIQQLLPWIKNDTLRYIASSMAAELYMDTGDLDKALKYALLEKTAALGTGKPINICSSYDGVGGVYYKRNELVQSAREYTEMIVACKSIPAPLFTAAGYNGRGMALEKQGRFEEAIKNFKTAQKLYLETGYQYGLGSSLLNQASSYFALGKTKEAEAYLKQALPLIESSGLQDMLKEAYGLKSKLTEAQQDYKAALTWYKRKASVEKQIIDNRKALRIAQLQVEFEVGNKEQHIEQLKQQNQLLALQKQTSHQRYLITILGLLILALIAVLFWIKAQRERSHFKHMSQVDPLTGLYNHAYCYALAEKGFHECLARKRPFTVVVADIDWFKYVNDTYGHAAGDKVLKHIAAVLKNCLGKNGVVGRTGGEEFTCFLPEMDLGQARLLVENCRRQIQPVVDYGKSIEVTLSYGLAQSLGGYQTLDTLVRDADEALYKAKRNGRNQVLTYTPVDRSGAS</sequence>
<evidence type="ECO:0000256" key="4">
    <source>
        <dbReference type="PROSITE-ProRule" id="PRU00339"/>
    </source>
</evidence>
<dbReference type="InterPro" id="IPR050469">
    <property type="entry name" value="Diguanylate_Cyclase"/>
</dbReference>
<evidence type="ECO:0000256" key="6">
    <source>
        <dbReference type="SAM" id="SignalP"/>
    </source>
</evidence>
<evidence type="ECO:0000313" key="9">
    <source>
        <dbReference type="Proteomes" id="UP000031631"/>
    </source>
</evidence>
<dbReference type="Gene3D" id="3.30.70.270">
    <property type="match status" value="1"/>
</dbReference>
<dbReference type="Pfam" id="PF00990">
    <property type="entry name" value="GGDEF"/>
    <property type="match status" value="1"/>
</dbReference>
<protein>
    <recommendedName>
        <fullName evidence="2">diguanylate cyclase</fullName>
        <ecNumber evidence="2">2.7.7.65</ecNumber>
    </recommendedName>
</protein>
<dbReference type="InterPro" id="IPR000160">
    <property type="entry name" value="GGDEF_dom"/>
</dbReference>
<dbReference type="NCBIfam" id="TIGR00254">
    <property type="entry name" value="GGDEF"/>
    <property type="match status" value="1"/>
</dbReference>
<accession>A0A7U6JHY4</accession>
<dbReference type="RefSeq" id="WP_041067943.1">
    <property type="nucleotide sequence ID" value="NZ_AP012273.1"/>
</dbReference>
<organism evidence="8 9">
    <name type="scientific">Thiolapillus brandeum</name>
    <dbReference type="NCBI Taxonomy" id="1076588"/>
    <lineage>
        <taxon>Bacteria</taxon>
        <taxon>Pseudomonadati</taxon>
        <taxon>Pseudomonadota</taxon>
        <taxon>Gammaproteobacteria</taxon>
        <taxon>Chromatiales</taxon>
        <taxon>Sedimenticolaceae</taxon>
        <taxon>Thiolapillus</taxon>
    </lineage>
</organism>
<feature type="domain" description="GGDEF" evidence="7">
    <location>
        <begin position="441"/>
        <end position="572"/>
    </location>
</feature>
<dbReference type="PANTHER" id="PTHR45138">
    <property type="entry name" value="REGULATORY COMPONENTS OF SENSORY TRANSDUCTION SYSTEM"/>
    <property type="match status" value="1"/>
</dbReference>
<dbReference type="GO" id="GO:0052621">
    <property type="term" value="F:diguanylate cyclase activity"/>
    <property type="evidence" value="ECO:0007669"/>
    <property type="project" value="UniProtKB-EC"/>
</dbReference>
<keyword evidence="9" id="KW-1185">Reference proteome</keyword>
<dbReference type="InterPro" id="IPR043128">
    <property type="entry name" value="Rev_trsase/Diguanyl_cyclase"/>
</dbReference>
<keyword evidence="4" id="KW-0802">TPR repeat</keyword>